<dbReference type="Pfam" id="PF00703">
    <property type="entry name" value="Glyco_hydro_2"/>
    <property type="match status" value="1"/>
</dbReference>
<evidence type="ECO:0000259" key="7">
    <source>
        <dbReference type="Pfam" id="PF18368"/>
    </source>
</evidence>
<protein>
    <submittedName>
        <fullName evidence="9">Exo-1,4-beta-D-glucosaminidase</fullName>
        <ecNumber evidence="9">3.2.1.165</ecNumber>
    </submittedName>
</protein>
<keyword evidence="5" id="KW-0732">Signal</keyword>
<comment type="similarity">
    <text evidence="1">Belongs to the glycosyl hydrolase 2 family.</text>
</comment>
<evidence type="ECO:0000256" key="1">
    <source>
        <dbReference type="ARBA" id="ARBA00007401"/>
    </source>
</evidence>
<feature type="region of interest" description="Disordered" evidence="4">
    <location>
        <begin position="854"/>
        <end position="877"/>
    </location>
</feature>
<evidence type="ECO:0000256" key="3">
    <source>
        <dbReference type="ARBA" id="ARBA00023295"/>
    </source>
</evidence>
<feature type="domain" description="Glycoside hydrolase family 2 immunoglobulin-like beta-sandwich" evidence="6">
    <location>
        <begin position="226"/>
        <end position="328"/>
    </location>
</feature>
<feature type="compositionally biased region" description="Polar residues" evidence="4">
    <location>
        <begin position="867"/>
        <end position="877"/>
    </location>
</feature>
<reference evidence="9 10" key="1">
    <citation type="submission" date="2021-03" db="EMBL/GenBank/DDBJ databases">
        <title>Sequencing the genomes of 1000 actinobacteria strains.</title>
        <authorList>
            <person name="Klenk H.-P."/>
        </authorList>
    </citation>
    <scope>NUCLEOTIDE SEQUENCE [LARGE SCALE GENOMIC DNA]</scope>
    <source>
        <strain evidence="9 10">DSM 46670</strain>
    </source>
</reference>
<gene>
    <name evidence="9" type="ORF">JOF56_011458</name>
</gene>
<dbReference type="EMBL" id="JAGINW010000001">
    <property type="protein sequence ID" value="MBP2331073.1"/>
    <property type="molecule type" value="Genomic_DNA"/>
</dbReference>
<evidence type="ECO:0000313" key="10">
    <source>
        <dbReference type="Proteomes" id="UP001519332"/>
    </source>
</evidence>
<dbReference type="InterPro" id="IPR054593">
    <property type="entry name" value="Beta-mannosidase-like_N2"/>
</dbReference>
<evidence type="ECO:0000256" key="4">
    <source>
        <dbReference type="SAM" id="MobiDB-lite"/>
    </source>
</evidence>
<evidence type="ECO:0000313" key="9">
    <source>
        <dbReference type="EMBL" id="MBP2331073.1"/>
    </source>
</evidence>
<comment type="caution">
    <text evidence="9">The sequence shown here is derived from an EMBL/GenBank/DDBJ whole genome shotgun (WGS) entry which is preliminary data.</text>
</comment>
<dbReference type="SUPFAM" id="SSF51445">
    <property type="entry name" value="(Trans)glycosidases"/>
    <property type="match status" value="1"/>
</dbReference>
<dbReference type="Proteomes" id="UP001519332">
    <property type="component" value="Unassembled WGS sequence"/>
</dbReference>
<dbReference type="Pfam" id="PF22666">
    <property type="entry name" value="Glyco_hydro_2_N2"/>
    <property type="match status" value="1"/>
</dbReference>
<dbReference type="PANTHER" id="PTHR43536:SF1">
    <property type="entry name" value="MANNOSYLGLYCOPROTEIN ENDO-BETA-MANNOSIDASE"/>
    <property type="match status" value="1"/>
</dbReference>
<dbReference type="InterPro" id="IPR013783">
    <property type="entry name" value="Ig-like_fold"/>
</dbReference>
<dbReference type="InterPro" id="IPR043534">
    <property type="entry name" value="EBDG/EBM"/>
</dbReference>
<keyword evidence="3 9" id="KW-0326">Glycosidase</keyword>
<dbReference type="EC" id="3.2.1.165" evidence="9"/>
<dbReference type="InterPro" id="IPR008979">
    <property type="entry name" value="Galactose-bd-like_sf"/>
</dbReference>
<dbReference type="InterPro" id="IPR006102">
    <property type="entry name" value="Ig-like_GH2"/>
</dbReference>
<dbReference type="Gene3D" id="2.60.40.10">
    <property type="entry name" value="Immunoglobulins"/>
    <property type="match status" value="3"/>
</dbReference>
<evidence type="ECO:0000256" key="2">
    <source>
        <dbReference type="ARBA" id="ARBA00022801"/>
    </source>
</evidence>
<dbReference type="Pfam" id="PF18368">
    <property type="entry name" value="Ig_GlcNase"/>
    <property type="match status" value="1"/>
</dbReference>
<dbReference type="InterPro" id="IPR041351">
    <property type="entry name" value="Ig_GlcNase"/>
</dbReference>
<evidence type="ECO:0000259" key="8">
    <source>
        <dbReference type="Pfam" id="PF22666"/>
    </source>
</evidence>
<organism evidence="9 10">
    <name type="scientific">Kibdelosporangium banguiense</name>
    <dbReference type="NCBI Taxonomy" id="1365924"/>
    <lineage>
        <taxon>Bacteria</taxon>
        <taxon>Bacillati</taxon>
        <taxon>Actinomycetota</taxon>
        <taxon>Actinomycetes</taxon>
        <taxon>Pseudonocardiales</taxon>
        <taxon>Pseudonocardiaceae</taxon>
        <taxon>Kibdelosporangium</taxon>
    </lineage>
</organism>
<feature type="chain" id="PRO_5045605729" evidence="5">
    <location>
        <begin position="27"/>
        <end position="877"/>
    </location>
</feature>
<dbReference type="SUPFAM" id="SSF49303">
    <property type="entry name" value="beta-Galactosidase/glucuronidase domain"/>
    <property type="match status" value="3"/>
</dbReference>
<keyword evidence="2 9" id="KW-0378">Hydrolase</keyword>
<evidence type="ECO:0000256" key="5">
    <source>
        <dbReference type="SAM" id="SignalP"/>
    </source>
</evidence>
<sequence>MSSLRVRVALVLAVLLSLSVAPAATAAPAAADVSTVLSDGESSSTSVRGWQIQSSAQVSATGEEISQSRFDGSRWYPVGPRSTVLAGLVQNGRYPNLFYGTNLRDNVNRADFQVPWWYRTEFSVRDKSPNMTLKVPGVVSRGEVYLNGTKLGDVVGVYNAREFDISGLVKPGRNAVAIKVAPADPQKDFAISWIDWAQPAPDNNMGIWRDVEITRSGPISLLGSYVHTKLALPGFEKADVTAFAEVRNNTSSVQYVTLQGEVANRGLYQVARLNAGETRTVEFPAQTVRNPRVWWPAQYGDQPMYQLDLTAKVNGRNSDRSGAMFGIRDVVSNLNAKGDRQFIVNGRQIQIRGGGWASDLLLRTQPERLETQLKYTRDLGLNAIRLEGKLETPEFYNLADRLGIMLLPGWECCDKWEPWTGWGGADWTPEDYPIAQGSMATQAKFLRNHPSVIAFFIGSDISPPENVQRMYLTEFQKAGWPNPVLPAASLNGSPQPPLGSSGSKMEGPYDWVPPNYWYGDKVGAAFGFAGELSAGHSIPALDTIKGMLTPTEQEQLWREPATPQFHTGRGNEPFNNLNLFNTALANRYGTPTSLPDYVDKAQLANYEQVRAQFEANARRMTADRPATGFIYWMLNNAWPSLNWHLYSHDLNPAGSYFGAKKANEPIHIQYSYDDRSVVIVGQSPKSANRLTAKAEVYNIDGKLVHSQEKHGISVSLPGVAEVFTLPELTGLSSTYFVRLKLTDSNGADVSRNTYWLSSQPDVVDWANSDWYYTPASTYADLKGLATLPKATVDVKARTHGDKTTVTVRNTSKSVIPAAQLTLRKADGSQLLPITWSDNYMSLWPGESITVEASHEPTRRPTVEVSGINISSSKTTAE</sequence>
<accession>A0ABS4U4F0</accession>
<dbReference type="RefSeq" id="WP_209647715.1">
    <property type="nucleotide sequence ID" value="NZ_JAGINW010000001.1"/>
</dbReference>
<dbReference type="Gene3D" id="2.60.120.260">
    <property type="entry name" value="Galactose-binding domain-like"/>
    <property type="match status" value="1"/>
</dbReference>
<feature type="domain" description="Beta-mannosidase-like galactose-binding" evidence="8">
    <location>
        <begin position="66"/>
        <end position="183"/>
    </location>
</feature>
<dbReference type="PANTHER" id="PTHR43536">
    <property type="entry name" value="MANNOSYLGLYCOPROTEIN ENDO-BETA-MANNOSIDASE"/>
    <property type="match status" value="1"/>
</dbReference>
<dbReference type="SUPFAM" id="SSF49785">
    <property type="entry name" value="Galactose-binding domain-like"/>
    <property type="match status" value="1"/>
</dbReference>
<evidence type="ECO:0000259" key="6">
    <source>
        <dbReference type="Pfam" id="PF00703"/>
    </source>
</evidence>
<keyword evidence="10" id="KW-1185">Reference proteome</keyword>
<feature type="signal peptide" evidence="5">
    <location>
        <begin position="1"/>
        <end position="26"/>
    </location>
</feature>
<name>A0ABS4U4F0_9PSEU</name>
<dbReference type="GO" id="GO:0052761">
    <property type="term" value="F:exo-1,4-beta-D-glucosaminidase activity"/>
    <property type="evidence" value="ECO:0007669"/>
    <property type="project" value="UniProtKB-EC"/>
</dbReference>
<dbReference type="InterPro" id="IPR036156">
    <property type="entry name" value="Beta-gal/glucu_dom_sf"/>
</dbReference>
<dbReference type="InterPro" id="IPR017853">
    <property type="entry name" value="GH"/>
</dbReference>
<dbReference type="Gene3D" id="3.20.20.80">
    <property type="entry name" value="Glycosidases"/>
    <property type="match status" value="1"/>
</dbReference>
<feature type="domain" description="Exo-beta-D-glucosaminidase Ig-fold" evidence="7">
    <location>
        <begin position="770"/>
        <end position="869"/>
    </location>
</feature>
<proteinExistence type="inferred from homology"/>